<comment type="similarity">
    <text evidence="6">Belongs to the fabD family.</text>
</comment>
<comment type="catalytic activity">
    <reaction evidence="5 6">
        <text>holo-[ACP] + malonyl-CoA = malonyl-[ACP] + CoA</text>
        <dbReference type="Rhea" id="RHEA:41792"/>
        <dbReference type="Rhea" id="RHEA-COMP:9623"/>
        <dbReference type="Rhea" id="RHEA-COMP:9685"/>
        <dbReference type="ChEBI" id="CHEBI:57287"/>
        <dbReference type="ChEBI" id="CHEBI:57384"/>
        <dbReference type="ChEBI" id="CHEBI:64479"/>
        <dbReference type="ChEBI" id="CHEBI:78449"/>
        <dbReference type="EC" id="2.3.1.39"/>
    </reaction>
</comment>
<protein>
    <recommendedName>
        <fullName evidence="2 6">Malonyl CoA-acyl carrier protein transacylase</fullName>
        <ecNumber evidence="1 6">2.3.1.39</ecNumber>
    </recommendedName>
</protein>
<dbReference type="GO" id="GO:0005829">
    <property type="term" value="C:cytosol"/>
    <property type="evidence" value="ECO:0007669"/>
    <property type="project" value="TreeGrafter"/>
</dbReference>
<name>Q1N376_9GAMM</name>
<dbReference type="HOGENOM" id="CLU_030558_1_1_6"/>
<dbReference type="SUPFAM" id="SSF55048">
    <property type="entry name" value="Probable ACP-binding domain of malonyl-CoA ACP transacylase"/>
    <property type="match status" value="1"/>
</dbReference>
<keyword evidence="10" id="KW-1185">Reference proteome</keyword>
<comment type="caution">
    <text evidence="9">The sequence shown here is derived from an EMBL/GenBank/DDBJ whole genome shotgun (WGS) entry which is preliminary data.</text>
</comment>
<keyword evidence="3 6" id="KW-0808">Transferase</keyword>
<gene>
    <name evidence="9" type="ORF">RED65_13562</name>
</gene>
<evidence type="ECO:0000313" key="10">
    <source>
        <dbReference type="Proteomes" id="UP000004263"/>
    </source>
</evidence>
<dbReference type="STRING" id="207949.RED65_13562"/>
<feature type="active site" evidence="7">
    <location>
        <position position="208"/>
    </location>
</feature>
<dbReference type="InterPro" id="IPR001227">
    <property type="entry name" value="Ac_transferase_dom_sf"/>
</dbReference>
<dbReference type="GO" id="GO:0004314">
    <property type="term" value="F:[acyl-carrier-protein] S-malonyltransferase activity"/>
    <property type="evidence" value="ECO:0007669"/>
    <property type="project" value="UniProtKB-EC"/>
</dbReference>
<evidence type="ECO:0000256" key="4">
    <source>
        <dbReference type="ARBA" id="ARBA00023315"/>
    </source>
</evidence>
<keyword evidence="4 6" id="KW-0012">Acyltransferase</keyword>
<dbReference type="InterPro" id="IPR016036">
    <property type="entry name" value="Malonyl_transacylase_ACP-bd"/>
</dbReference>
<dbReference type="GO" id="GO:0006633">
    <property type="term" value="P:fatty acid biosynthetic process"/>
    <property type="evidence" value="ECO:0007669"/>
    <property type="project" value="TreeGrafter"/>
</dbReference>
<feature type="active site" evidence="7">
    <location>
        <position position="100"/>
    </location>
</feature>
<dbReference type="InterPro" id="IPR024925">
    <property type="entry name" value="Malonyl_CoA-ACP_transAc"/>
</dbReference>
<dbReference type="InterPro" id="IPR014043">
    <property type="entry name" value="Acyl_transferase_dom"/>
</dbReference>
<evidence type="ECO:0000256" key="7">
    <source>
        <dbReference type="PIRSR" id="PIRSR000446-1"/>
    </source>
</evidence>
<evidence type="ECO:0000256" key="3">
    <source>
        <dbReference type="ARBA" id="ARBA00022679"/>
    </source>
</evidence>
<dbReference type="Gene3D" id="3.40.366.10">
    <property type="entry name" value="Malonyl-Coenzyme A Acyl Carrier Protein, domain 2"/>
    <property type="match status" value="1"/>
</dbReference>
<sequence>MTNNKMDLDSDWVVVYPGQGSQYIGMGKDLYESFPYATSLFDFAEKQSEKKLTKFCFSGPISKLSNTDVLQVATTVTNLSVDAFLSDRKPFRPSAVLGHSVGEYSALCKAGVISDQDAIRLTVARGQLMQREAKLHKGQMLAVKDVSAARVQEILDSESTIESVVIANDNAPTQQVISGSKVDISSAMSLLSNHGIEYVKLPVSGAWHSPLMLGAVEDFSKIVHSIEFHSPKTPVIGNLKAKPYESVQEIKESLVNHLIEKVRWTESIQYLLDQGHRHFIEVGPKKVLSRLISTIASDIDEVTVLNVENISDIESL</sequence>
<evidence type="ECO:0000256" key="2">
    <source>
        <dbReference type="ARBA" id="ARBA00018953"/>
    </source>
</evidence>
<dbReference type="PANTHER" id="PTHR42681:SF1">
    <property type="entry name" value="MALONYL-COA-ACYL CARRIER PROTEIN TRANSACYLASE, MITOCHONDRIAL"/>
    <property type="match status" value="1"/>
</dbReference>
<dbReference type="RefSeq" id="WP_007018504.1">
    <property type="nucleotide sequence ID" value="NZ_CH724117.1"/>
</dbReference>
<dbReference type="PANTHER" id="PTHR42681">
    <property type="entry name" value="MALONYL-COA-ACYL CARRIER PROTEIN TRANSACYLASE, MITOCHONDRIAL"/>
    <property type="match status" value="1"/>
</dbReference>
<dbReference type="EMBL" id="AAQH01000005">
    <property type="protein sequence ID" value="EAT12715.1"/>
    <property type="molecule type" value="Genomic_DNA"/>
</dbReference>
<dbReference type="SUPFAM" id="SSF52151">
    <property type="entry name" value="FabD/lysophospholipase-like"/>
    <property type="match status" value="1"/>
</dbReference>
<dbReference type="AlphaFoldDB" id="Q1N376"/>
<dbReference type="Proteomes" id="UP000004263">
    <property type="component" value="Unassembled WGS sequence"/>
</dbReference>
<evidence type="ECO:0000256" key="1">
    <source>
        <dbReference type="ARBA" id="ARBA00013258"/>
    </source>
</evidence>
<reference evidence="9 10" key="1">
    <citation type="submission" date="2006-03" db="EMBL/GenBank/DDBJ databases">
        <authorList>
            <person name="Pinhassi J."/>
            <person name="Pedros-Alio C."/>
            <person name="Ferriera S."/>
            <person name="Johnson J."/>
            <person name="Kravitz S."/>
            <person name="Halpern A."/>
            <person name="Remington K."/>
            <person name="Beeson K."/>
            <person name="Tran B."/>
            <person name="Rogers Y.-H."/>
            <person name="Friedman R."/>
            <person name="Venter J.C."/>
        </authorList>
    </citation>
    <scope>NUCLEOTIDE SEQUENCE [LARGE SCALE GENOMIC DNA]</scope>
    <source>
        <strain evidence="9 10">RED65</strain>
    </source>
</reference>
<organism evidence="9 10">
    <name type="scientific">Bermanella marisrubri</name>
    <dbReference type="NCBI Taxonomy" id="207949"/>
    <lineage>
        <taxon>Bacteria</taxon>
        <taxon>Pseudomonadati</taxon>
        <taxon>Pseudomonadota</taxon>
        <taxon>Gammaproteobacteria</taxon>
        <taxon>Oceanospirillales</taxon>
        <taxon>Oceanospirillaceae</taxon>
        <taxon>Bermanella</taxon>
    </lineage>
</organism>
<feature type="domain" description="Malonyl-CoA:ACP transacylase (MAT)" evidence="8">
    <location>
        <begin position="15"/>
        <end position="310"/>
    </location>
</feature>
<evidence type="ECO:0000259" key="8">
    <source>
        <dbReference type="SMART" id="SM00827"/>
    </source>
</evidence>
<evidence type="ECO:0000256" key="5">
    <source>
        <dbReference type="ARBA" id="ARBA00048462"/>
    </source>
</evidence>
<proteinExistence type="inferred from homology"/>
<dbReference type="Gene3D" id="3.30.70.250">
    <property type="entry name" value="Malonyl-CoA ACP transacylase, ACP-binding"/>
    <property type="match status" value="1"/>
</dbReference>
<evidence type="ECO:0000313" key="9">
    <source>
        <dbReference type="EMBL" id="EAT12715.1"/>
    </source>
</evidence>
<dbReference type="EC" id="2.3.1.39" evidence="1 6"/>
<dbReference type="InterPro" id="IPR050858">
    <property type="entry name" value="Mal-CoA-ACP_Trans/PKS_FabD"/>
</dbReference>
<evidence type="ECO:0000256" key="6">
    <source>
        <dbReference type="PIRNR" id="PIRNR000446"/>
    </source>
</evidence>
<dbReference type="Pfam" id="PF00698">
    <property type="entry name" value="Acyl_transf_1"/>
    <property type="match status" value="1"/>
</dbReference>
<dbReference type="PIRSF" id="PIRSF000446">
    <property type="entry name" value="Mct"/>
    <property type="match status" value="1"/>
</dbReference>
<dbReference type="SMART" id="SM00827">
    <property type="entry name" value="PKS_AT"/>
    <property type="match status" value="1"/>
</dbReference>
<dbReference type="OrthoDB" id="9808564at2"/>
<accession>Q1N376</accession>
<dbReference type="InterPro" id="IPR016035">
    <property type="entry name" value="Acyl_Trfase/lysoPLipase"/>
</dbReference>